<dbReference type="InterPro" id="IPR000477">
    <property type="entry name" value="RT_dom"/>
</dbReference>
<dbReference type="CDD" id="cd01647">
    <property type="entry name" value="RT_LTR"/>
    <property type="match status" value="1"/>
</dbReference>
<name>A0AAV7RCB5_PLEWA</name>
<dbReference type="PANTHER" id="PTHR24559:SF454">
    <property type="entry name" value="RIBONUCLEASE H"/>
    <property type="match status" value="1"/>
</dbReference>
<comment type="caution">
    <text evidence="2">The sequence shown here is derived from an EMBL/GenBank/DDBJ whole genome shotgun (WGS) entry which is preliminary data.</text>
</comment>
<dbReference type="EMBL" id="JANPWB010000009">
    <property type="protein sequence ID" value="KAJ1149006.1"/>
    <property type="molecule type" value="Genomic_DNA"/>
</dbReference>
<evidence type="ECO:0000313" key="2">
    <source>
        <dbReference type="EMBL" id="KAJ1149006.1"/>
    </source>
</evidence>
<organism evidence="2 3">
    <name type="scientific">Pleurodeles waltl</name>
    <name type="common">Iberian ribbed newt</name>
    <dbReference type="NCBI Taxonomy" id="8319"/>
    <lineage>
        <taxon>Eukaryota</taxon>
        <taxon>Metazoa</taxon>
        <taxon>Chordata</taxon>
        <taxon>Craniata</taxon>
        <taxon>Vertebrata</taxon>
        <taxon>Euteleostomi</taxon>
        <taxon>Amphibia</taxon>
        <taxon>Batrachia</taxon>
        <taxon>Caudata</taxon>
        <taxon>Salamandroidea</taxon>
        <taxon>Salamandridae</taxon>
        <taxon>Pleurodelinae</taxon>
        <taxon>Pleurodeles</taxon>
    </lineage>
</organism>
<dbReference type="InterPro" id="IPR043502">
    <property type="entry name" value="DNA/RNA_pol_sf"/>
</dbReference>
<dbReference type="SUPFAM" id="SSF56672">
    <property type="entry name" value="DNA/RNA polymerases"/>
    <property type="match status" value="1"/>
</dbReference>
<dbReference type="Proteomes" id="UP001066276">
    <property type="component" value="Chromosome 5"/>
</dbReference>
<dbReference type="Pfam" id="PF00078">
    <property type="entry name" value="RVT_1"/>
    <property type="match status" value="1"/>
</dbReference>
<gene>
    <name evidence="2" type="ORF">NDU88_001827</name>
</gene>
<feature type="domain" description="Reverse transcriptase" evidence="1">
    <location>
        <begin position="34"/>
        <end position="125"/>
    </location>
</feature>
<protein>
    <recommendedName>
        <fullName evidence="1">Reverse transcriptase domain-containing protein</fullName>
    </recommendedName>
</protein>
<sequence length="133" mass="14566">MLALGVTEKSSSPWASPVVLVPKAAAPGAKPELRYCVAYQSLNSVTRTDAHPISRADELVHWLGTAKFLSTFDLTSGYWQIALTKGAKKKSTFSTPDVHYQFRVMPFGLKNVTATFQQLVNWVLAGKDAYCTA</sequence>
<reference evidence="2" key="1">
    <citation type="journal article" date="2022" name="bioRxiv">
        <title>Sequencing and chromosome-scale assembly of the giantPleurodeles waltlgenome.</title>
        <authorList>
            <person name="Brown T."/>
            <person name="Elewa A."/>
            <person name="Iarovenko S."/>
            <person name="Subramanian E."/>
            <person name="Araus A.J."/>
            <person name="Petzold A."/>
            <person name="Susuki M."/>
            <person name="Suzuki K.-i.T."/>
            <person name="Hayashi T."/>
            <person name="Toyoda A."/>
            <person name="Oliveira C."/>
            <person name="Osipova E."/>
            <person name="Leigh N.D."/>
            <person name="Simon A."/>
            <person name="Yun M.H."/>
        </authorList>
    </citation>
    <scope>NUCLEOTIDE SEQUENCE</scope>
    <source>
        <strain evidence="2">20211129_DDA</strain>
        <tissue evidence="2">Liver</tissue>
    </source>
</reference>
<keyword evidence="3" id="KW-1185">Reference proteome</keyword>
<dbReference type="InterPro" id="IPR053134">
    <property type="entry name" value="RNA-dir_DNA_polymerase"/>
</dbReference>
<evidence type="ECO:0000259" key="1">
    <source>
        <dbReference type="Pfam" id="PF00078"/>
    </source>
</evidence>
<accession>A0AAV7RCB5</accession>
<dbReference type="PANTHER" id="PTHR24559">
    <property type="entry name" value="TRANSPOSON TY3-I GAG-POL POLYPROTEIN"/>
    <property type="match status" value="1"/>
</dbReference>
<dbReference type="Gene3D" id="3.10.10.10">
    <property type="entry name" value="HIV Type 1 Reverse Transcriptase, subunit A, domain 1"/>
    <property type="match status" value="1"/>
</dbReference>
<proteinExistence type="predicted"/>
<dbReference type="AlphaFoldDB" id="A0AAV7RCB5"/>
<evidence type="ECO:0000313" key="3">
    <source>
        <dbReference type="Proteomes" id="UP001066276"/>
    </source>
</evidence>